<dbReference type="EMBL" id="BONZ01000041">
    <property type="protein sequence ID" value="GIH16292.1"/>
    <property type="molecule type" value="Genomic_DNA"/>
</dbReference>
<evidence type="ECO:0000256" key="1">
    <source>
        <dbReference type="ARBA" id="ARBA00004370"/>
    </source>
</evidence>
<dbReference type="InterPro" id="IPR007235">
    <property type="entry name" value="Glyco_trans_28_C"/>
</dbReference>
<dbReference type="RefSeq" id="WP_203919884.1">
    <property type="nucleotide sequence ID" value="NZ_BONZ01000041.1"/>
</dbReference>
<evidence type="ECO:0000256" key="3">
    <source>
        <dbReference type="ARBA" id="ARBA00022676"/>
    </source>
</evidence>
<evidence type="ECO:0000256" key="5">
    <source>
        <dbReference type="SAM" id="MobiDB-lite"/>
    </source>
</evidence>
<dbReference type="InterPro" id="IPR050519">
    <property type="entry name" value="Glycosyltransf_28_UgtP"/>
</dbReference>
<comment type="similarity">
    <text evidence="2">Belongs to the glycosyltransferase 28 family.</text>
</comment>
<protein>
    <submittedName>
        <fullName evidence="8">Galactosyldiacylglycerol synthase</fullName>
    </submittedName>
</protein>
<dbReference type="GO" id="GO:0016020">
    <property type="term" value="C:membrane"/>
    <property type="evidence" value="ECO:0007669"/>
    <property type="project" value="UniProtKB-SubCell"/>
</dbReference>
<dbReference type="AlphaFoldDB" id="A0A8J3QUF8"/>
<evidence type="ECO:0000313" key="8">
    <source>
        <dbReference type="EMBL" id="GIH16292.1"/>
    </source>
</evidence>
<gene>
    <name evidence="8" type="ORF">Raf01_44640</name>
</gene>
<accession>A0A8J3QUF8</accession>
<dbReference type="GO" id="GO:0016758">
    <property type="term" value="F:hexosyltransferase activity"/>
    <property type="evidence" value="ECO:0007669"/>
    <property type="project" value="InterPro"/>
</dbReference>
<keyword evidence="9" id="KW-1185">Reference proteome</keyword>
<name>A0A8J3QUF8_9ACTN</name>
<dbReference type="SUPFAM" id="SSF53756">
    <property type="entry name" value="UDP-Glycosyltransferase/glycogen phosphorylase"/>
    <property type="match status" value="1"/>
</dbReference>
<feature type="region of interest" description="Disordered" evidence="5">
    <location>
        <begin position="382"/>
        <end position="420"/>
    </location>
</feature>
<dbReference type="GO" id="GO:0009247">
    <property type="term" value="P:glycolipid biosynthetic process"/>
    <property type="evidence" value="ECO:0007669"/>
    <property type="project" value="InterPro"/>
</dbReference>
<feature type="compositionally biased region" description="Low complexity" evidence="5">
    <location>
        <begin position="396"/>
        <end position="414"/>
    </location>
</feature>
<dbReference type="InterPro" id="IPR009695">
    <property type="entry name" value="Diacylglyc_glucosyltr_N"/>
</dbReference>
<feature type="domain" description="Diacylglycerol glucosyltransferase N-terminal" evidence="7">
    <location>
        <begin position="16"/>
        <end position="159"/>
    </location>
</feature>
<evidence type="ECO:0000259" key="7">
    <source>
        <dbReference type="Pfam" id="PF06925"/>
    </source>
</evidence>
<comment type="subcellular location">
    <subcellularLocation>
        <location evidence="1">Membrane</location>
    </subcellularLocation>
</comment>
<keyword evidence="3" id="KW-0328">Glycosyltransferase</keyword>
<reference evidence="8" key="1">
    <citation type="submission" date="2021-01" db="EMBL/GenBank/DDBJ databases">
        <title>Whole genome shotgun sequence of Rugosimonospora africana NBRC 104875.</title>
        <authorList>
            <person name="Komaki H."/>
            <person name="Tamura T."/>
        </authorList>
    </citation>
    <scope>NUCLEOTIDE SEQUENCE</scope>
    <source>
        <strain evidence="8">NBRC 104875</strain>
    </source>
</reference>
<feature type="domain" description="Glycosyl transferase family 28 C-terminal" evidence="6">
    <location>
        <begin position="212"/>
        <end position="304"/>
    </location>
</feature>
<sequence>MTATLLFLVADTGGGHRAAADAVAQALRHDYPGAFAPVLCDPLGGPGSAAVLRRLTGLYGPSIRLAPWAWGAVYHGCDFRASARILRSTLLTLADRPVADAVARHRPAAIVSFHPLTGSAAIRIRDVAAPRAPVVTIVTDLVSIHATWRDGDADRIVVPPSAAWVPGGRPGRARVDIGPPVAAAFAAGPPRPAERAALRRSLGLDEHRFLVLLTGGGEGSGGIASRATAILRHFDDVGVVVLSGRNRRLHDRLASLAGRWGGRLTVRGFVDNMADWLRCADVLAGKAGPGTIAEATCCGTPLLLTSHLPGQESGNIEFVVGAGAGRHVPTVRRLVREIGLLRRDPAAVDRMRTASARLGRPGAASEIAALLADLVGVPAPAVPTGLDRRGAEGTPSLTGLGRRAAAGASSLTGRNSGGIR</sequence>
<dbReference type="Gene3D" id="3.40.50.2000">
    <property type="entry name" value="Glycogen Phosphorylase B"/>
    <property type="match status" value="1"/>
</dbReference>
<dbReference type="Pfam" id="PF06925">
    <property type="entry name" value="MGDG_synth"/>
    <property type="match status" value="1"/>
</dbReference>
<dbReference type="PANTHER" id="PTHR43025:SF3">
    <property type="entry name" value="MONOGALACTOSYLDIACYLGLYCEROL SYNTHASE 1, CHLOROPLASTIC"/>
    <property type="match status" value="1"/>
</dbReference>
<organism evidence="8 9">
    <name type="scientific">Rugosimonospora africana</name>
    <dbReference type="NCBI Taxonomy" id="556532"/>
    <lineage>
        <taxon>Bacteria</taxon>
        <taxon>Bacillati</taxon>
        <taxon>Actinomycetota</taxon>
        <taxon>Actinomycetes</taxon>
        <taxon>Micromonosporales</taxon>
        <taxon>Micromonosporaceae</taxon>
        <taxon>Rugosimonospora</taxon>
    </lineage>
</organism>
<keyword evidence="4" id="KW-0808">Transferase</keyword>
<dbReference type="PANTHER" id="PTHR43025">
    <property type="entry name" value="MONOGALACTOSYLDIACYLGLYCEROL SYNTHASE"/>
    <property type="match status" value="1"/>
</dbReference>
<evidence type="ECO:0000256" key="4">
    <source>
        <dbReference type="ARBA" id="ARBA00022679"/>
    </source>
</evidence>
<comment type="caution">
    <text evidence="8">The sequence shown here is derived from an EMBL/GenBank/DDBJ whole genome shotgun (WGS) entry which is preliminary data.</text>
</comment>
<evidence type="ECO:0000259" key="6">
    <source>
        <dbReference type="Pfam" id="PF04101"/>
    </source>
</evidence>
<evidence type="ECO:0000313" key="9">
    <source>
        <dbReference type="Proteomes" id="UP000642748"/>
    </source>
</evidence>
<dbReference type="Pfam" id="PF04101">
    <property type="entry name" value="Glyco_tran_28_C"/>
    <property type="match status" value="1"/>
</dbReference>
<proteinExistence type="inferred from homology"/>
<dbReference type="Proteomes" id="UP000642748">
    <property type="component" value="Unassembled WGS sequence"/>
</dbReference>
<evidence type="ECO:0000256" key="2">
    <source>
        <dbReference type="ARBA" id="ARBA00006962"/>
    </source>
</evidence>